<gene>
    <name evidence="2" type="ORF">BV898_01495</name>
</gene>
<dbReference type="AlphaFoldDB" id="A0A1W0XAX4"/>
<dbReference type="Proteomes" id="UP000192578">
    <property type="component" value="Unassembled WGS sequence"/>
</dbReference>
<evidence type="ECO:0000313" key="2">
    <source>
        <dbReference type="EMBL" id="OQV24431.1"/>
    </source>
</evidence>
<sequence>MSSWVGIAILVACLALARTDPVSASDATAEKVSEAVPADGPTVSRDAFAVNETEIVRDFNATATGNSSLVLGETADGNGNGTLVLGSKAANNARKTVVKDDVATCYVCDSSTDKDKCLKEDTLKTEKCSMDNVCHYIVGEVVENQRDKETVILLGCGRAPAYKLRQLPYGAVTHTASGHDTECRDFKYIHKDMDNAPAGSVYADLDIVFKGHSCSCRGNTDPKCNIDYRKILRPLSSASQSALSVGLLTATLSWTAVMTKLF</sequence>
<protein>
    <submittedName>
        <fullName evidence="2">Uncharacterized protein</fullName>
    </submittedName>
</protein>
<comment type="caution">
    <text evidence="2">The sequence shown here is derived from an EMBL/GenBank/DDBJ whole genome shotgun (WGS) entry which is preliminary data.</text>
</comment>
<name>A0A1W0XAX4_HYPEX</name>
<dbReference type="EMBL" id="MTYJ01000006">
    <property type="protein sequence ID" value="OQV24431.1"/>
    <property type="molecule type" value="Genomic_DNA"/>
</dbReference>
<evidence type="ECO:0000256" key="1">
    <source>
        <dbReference type="SAM" id="SignalP"/>
    </source>
</evidence>
<accession>A0A1W0XAX4</accession>
<feature type="signal peptide" evidence="1">
    <location>
        <begin position="1"/>
        <end position="19"/>
    </location>
</feature>
<evidence type="ECO:0000313" key="3">
    <source>
        <dbReference type="Proteomes" id="UP000192578"/>
    </source>
</evidence>
<organism evidence="2 3">
    <name type="scientific">Hypsibius exemplaris</name>
    <name type="common">Freshwater tardigrade</name>
    <dbReference type="NCBI Taxonomy" id="2072580"/>
    <lineage>
        <taxon>Eukaryota</taxon>
        <taxon>Metazoa</taxon>
        <taxon>Ecdysozoa</taxon>
        <taxon>Tardigrada</taxon>
        <taxon>Eutardigrada</taxon>
        <taxon>Parachela</taxon>
        <taxon>Hypsibioidea</taxon>
        <taxon>Hypsibiidae</taxon>
        <taxon>Hypsibius</taxon>
    </lineage>
</organism>
<reference evidence="3" key="1">
    <citation type="submission" date="2017-01" db="EMBL/GenBank/DDBJ databases">
        <title>Comparative genomics of anhydrobiosis in the tardigrade Hypsibius dujardini.</title>
        <authorList>
            <person name="Yoshida Y."/>
            <person name="Koutsovoulos G."/>
            <person name="Laetsch D."/>
            <person name="Stevens L."/>
            <person name="Kumar S."/>
            <person name="Horikawa D."/>
            <person name="Ishino K."/>
            <person name="Komine S."/>
            <person name="Tomita M."/>
            <person name="Blaxter M."/>
            <person name="Arakawa K."/>
        </authorList>
    </citation>
    <scope>NUCLEOTIDE SEQUENCE [LARGE SCALE GENOMIC DNA]</scope>
    <source>
        <strain evidence="3">Z151</strain>
    </source>
</reference>
<feature type="chain" id="PRO_5012303255" evidence="1">
    <location>
        <begin position="20"/>
        <end position="262"/>
    </location>
</feature>
<proteinExistence type="predicted"/>
<keyword evidence="1" id="KW-0732">Signal</keyword>
<keyword evidence="3" id="KW-1185">Reference proteome</keyword>